<evidence type="ECO:0000313" key="8">
    <source>
        <dbReference type="Proteomes" id="UP000294257"/>
    </source>
</evidence>
<evidence type="ECO:0000313" key="7">
    <source>
        <dbReference type="EMBL" id="RZS43143.1"/>
    </source>
</evidence>
<protein>
    <recommendedName>
        <fullName evidence="9">FecCD transport family protein</fullName>
    </recommendedName>
</protein>
<feature type="signal peptide" evidence="6">
    <location>
        <begin position="1"/>
        <end position="19"/>
    </location>
</feature>
<accession>A0A4V2EU30</accession>
<evidence type="ECO:0000256" key="5">
    <source>
        <dbReference type="SAM" id="MobiDB-lite"/>
    </source>
</evidence>
<sequence>MLLALALMFVGLCHGSTWSTPSEVLAAIVGRGEETFVIMQWRLPRVAAALVFGRGAGTGRRGAPGPDPQPRSAART</sequence>
<comment type="caution">
    <text evidence="7">The sequence shown here is derived from an EMBL/GenBank/DDBJ whole genome shotgun (WGS) entry which is preliminary data.</text>
</comment>
<keyword evidence="8" id="KW-1185">Reference proteome</keyword>
<name>A0A4V2EU30_9PSEU</name>
<reference evidence="7 8" key="1">
    <citation type="submission" date="2019-02" db="EMBL/GenBank/DDBJ databases">
        <title>Genomic Encyclopedia of Type Strains, Phase IV (KMG-IV): sequencing the most valuable type-strain genomes for metagenomic binning, comparative biology and taxonomic classification.</title>
        <authorList>
            <person name="Goeker M."/>
        </authorList>
    </citation>
    <scope>NUCLEOTIDE SEQUENCE [LARGE SCALE GENOMIC DNA]</scope>
    <source>
        <strain evidence="7 8">DSM 101727</strain>
    </source>
</reference>
<evidence type="ECO:0000256" key="4">
    <source>
        <dbReference type="ARBA" id="ARBA00023136"/>
    </source>
</evidence>
<dbReference type="AlphaFoldDB" id="A0A4V2EU30"/>
<dbReference type="Proteomes" id="UP000294257">
    <property type="component" value="Unassembled WGS sequence"/>
</dbReference>
<dbReference type="GO" id="GO:0016020">
    <property type="term" value="C:membrane"/>
    <property type="evidence" value="ECO:0007669"/>
    <property type="project" value="UniProtKB-SubCell"/>
</dbReference>
<keyword evidence="4" id="KW-0472">Membrane</keyword>
<evidence type="ECO:0000256" key="3">
    <source>
        <dbReference type="ARBA" id="ARBA00022989"/>
    </source>
</evidence>
<evidence type="ECO:0000256" key="6">
    <source>
        <dbReference type="SAM" id="SignalP"/>
    </source>
</evidence>
<comment type="subcellular location">
    <subcellularLocation>
        <location evidence="1">Membrane</location>
        <topology evidence="1">Multi-pass membrane protein</topology>
    </subcellularLocation>
</comment>
<evidence type="ECO:0008006" key="9">
    <source>
        <dbReference type="Google" id="ProtNLM"/>
    </source>
</evidence>
<gene>
    <name evidence="7" type="ORF">EV193_102119</name>
</gene>
<organism evidence="7 8">
    <name type="scientific">Herbihabitans rhizosphaerae</name>
    <dbReference type="NCBI Taxonomy" id="1872711"/>
    <lineage>
        <taxon>Bacteria</taxon>
        <taxon>Bacillati</taxon>
        <taxon>Actinomycetota</taxon>
        <taxon>Actinomycetes</taxon>
        <taxon>Pseudonocardiales</taxon>
        <taxon>Pseudonocardiaceae</taxon>
        <taxon>Herbihabitans</taxon>
    </lineage>
</organism>
<evidence type="ECO:0000256" key="1">
    <source>
        <dbReference type="ARBA" id="ARBA00004141"/>
    </source>
</evidence>
<keyword evidence="6" id="KW-0732">Signal</keyword>
<keyword evidence="3" id="KW-1133">Transmembrane helix</keyword>
<feature type="region of interest" description="Disordered" evidence="5">
    <location>
        <begin position="55"/>
        <end position="76"/>
    </location>
</feature>
<proteinExistence type="predicted"/>
<dbReference type="EMBL" id="SGWQ01000002">
    <property type="protein sequence ID" value="RZS43143.1"/>
    <property type="molecule type" value="Genomic_DNA"/>
</dbReference>
<dbReference type="InterPro" id="IPR037294">
    <property type="entry name" value="ABC_BtuC-like"/>
</dbReference>
<keyword evidence="2" id="KW-0812">Transmembrane</keyword>
<dbReference type="Gene3D" id="1.10.3470.10">
    <property type="entry name" value="ABC transporter involved in vitamin B12 uptake, BtuC"/>
    <property type="match status" value="1"/>
</dbReference>
<evidence type="ECO:0000256" key="2">
    <source>
        <dbReference type="ARBA" id="ARBA00022692"/>
    </source>
</evidence>
<feature type="chain" id="PRO_5039014987" description="FecCD transport family protein" evidence="6">
    <location>
        <begin position="20"/>
        <end position="76"/>
    </location>
</feature>